<feature type="transmembrane region" description="Helical" evidence="1">
    <location>
        <begin position="35"/>
        <end position="66"/>
    </location>
</feature>
<accession>A0A1I6NYI1</accession>
<protein>
    <submittedName>
        <fullName evidence="2">Uncharacterized protein</fullName>
    </submittedName>
</protein>
<name>A0A1I6NYI1_9EURY</name>
<evidence type="ECO:0000256" key="1">
    <source>
        <dbReference type="SAM" id="Phobius"/>
    </source>
</evidence>
<proteinExistence type="predicted"/>
<keyword evidence="1" id="KW-0472">Membrane</keyword>
<dbReference type="AlphaFoldDB" id="A0A1I6NYI1"/>
<evidence type="ECO:0000313" key="3">
    <source>
        <dbReference type="Proteomes" id="UP000199199"/>
    </source>
</evidence>
<dbReference type="Proteomes" id="UP000199199">
    <property type="component" value="Unassembled WGS sequence"/>
</dbReference>
<gene>
    <name evidence="2" type="ORF">SAMN04488556_0205</name>
</gene>
<organism evidence="2 3">
    <name type="scientific">Halostagnicola kamekurae</name>
    <dbReference type="NCBI Taxonomy" id="619731"/>
    <lineage>
        <taxon>Archaea</taxon>
        <taxon>Methanobacteriati</taxon>
        <taxon>Methanobacteriota</taxon>
        <taxon>Stenosarchaea group</taxon>
        <taxon>Halobacteria</taxon>
        <taxon>Halobacteriales</taxon>
        <taxon>Natrialbaceae</taxon>
        <taxon>Halostagnicola</taxon>
    </lineage>
</organism>
<reference evidence="3" key="1">
    <citation type="submission" date="2016-10" db="EMBL/GenBank/DDBJ databases">
        <authorList>
            <person name="Varghese N."/>
            <person name="Submissions S."/>
        </authorList>
    </citation>
    <scope>NUCLEOTIDE SEQUENCE [LARGE SCALE GENOMIC DNA]</scope>
    <source>
        <strain evidence="3">DSM 22427</strain>
    </source>
</reference>
<dbReference type="EMBL" id="FOZS01000001">
    <property type="protein sequence ID" value="SFS33013.1"/>
    <property type="molecule type" value="Genomic_DNA"/>
</dbReference>
<evidence type="ECO:0000313" key="2">
    <source>
        <dbReference type="EMBL" id="SFS33013.1"/>
    </source>
</evidence>
<keyword evidence="1" id="KW-0812">Transmembrane</keyword>
<keyword evidence="1" id="KW-1133">Transmembrane helix</keyword>
<sequence>MPAISLIGAVLFVLQAVVGYDLYRSLPSSGISEMVIGAMITGVGITFLFVFGMVPTLALDFVFVLISTVISSQFN</sequence>
<keyword evidence="3" id="KW-1185">Reference proteome</keyword>